<dbReference type="EMBL" id="CYZA01000010">
    <property type="protein sequence ID" value="CUO10746.1"/>
    <property type="molecule type" value="Genomic_DNA"/>
</dbReference>
<dbReference type="Pfam" id="PF09669">
    <property type="entry name" value="Phage_pRha"/>
    <property type="match status" value="1"/>
</dbReference>
<protein>
    <submittedName>
        <fullName evidence="1">Uncharacterized phage-encoded protein</fullName>
    </submittedName>
</protein>
<dbReference type="AlphaFoldDB" id="A0A174CGV5"/>
<sequence>MNAEIKTIKGSERVVVTSLDIAETFGKEHKQVLRDIREIKCSAEFGRHNFTPTSYIDQWNRTQPMYYVTRDGFTLLAMGYTGEKALKFKEGYIKQFSEMEKALTDKNRERIKALTCRMALTEALQQSTENLHGFAYSLYTDLVYKAVFGKNVRQLRETLKLDKKESLREHFSEEELRAVQSKEFLVSGLIGCGMSYRQIRDFLNTVSLQETGLQVKE</sequence>
<organism evidence="1 2">
    <name type="scientific">Blautia obeum</name>
    <dbReference type="NCBI Taxonomy" id="40520"/>
    <lineage>
        <taxon>Bacteria</taxon>
        <taxon>Bacillati</taxon>
        <taxon>Bacillota</taxon>
        <taxon>Clostridia</taxon>
        <taxon>Lachnospirales</taxon>
        <taxon>Lachnospiraceae</taxon>
        <taxon>Blautia</taxon>
    </lineage>
</organism>
<reference evidence="1 2" key="1">
    <citation type="submission" date="2015-09" db="EMBL/GenBank/DDBJ databases">
        <authorList>
            <consortium name="Pathogen Informatics"/>
        </authorList>
    </citation>
    <scope>NUCLEOTIDE SEQUENCE [LARGE SCALE GENOMIC DNA]</scope>
    <source>
        <strain evidence="1 2">2789STDY5608838</strain>
    </source>
</reference>
<proteinExistence type="predicted"/>
<accession>A0A174CGV5</accession>
<evidence type="ECO:0000313" key="2">
    <source>
        <dbReference type="Proteomes" id="UP000095447"/>
    </source>
</evidence>
<name>A0A174CGV5_9FIRM</name>
<gene>
    <name evidence="1" type="ORF">ERS852395_02098</name>
</gene>
<dbReference type="NCBIfam" id="TIGR02681">
    <property type="entry name" value="phage_pRha"/>
    <property type="match status" value="1"/>
</dbReference>
<evidence type="ECO:0000313" key="1">
    <source>
        <dbReference type="EMBL" id="CUO10746.1"/>
    </source>
</evidence>
<dbReference type="Proteomes" id="UP000095447">
    <property type="component" value="Unassembled WGS sequence"/>
</dbReference>
<dbReference type="RefSeq" id="WP_055053585.1">
    <property type="nucleotide sequence ID" value="NZ_CYZA01000010.1"/>
</dbReference>
<dbReference type="InterPro" id="IPR014054">
    <property type="entry name" value="Phage_regulatory_Rha"/>
</dbReference>